<gene>
    <name evidence="1" type="ORF">L1987_78831</name>
</gene>
<comment type="caution">
    <text evidence="1">The sequence shown here is derived from an EMBL/GenBank/DDBJ whole genome shotgun (WGS) entry which is preliminary data.</text>
</comment>
<accession>A0ACB8ZET0</accession>
<evidence type="ECO:0000313" key="1">
    <source>
        <dbReference type="EMBL" id="KAI3695829.1"/>
    </source>
</evidence>
<organism evidence="1 2">
    <name type="scientific">Smallanthus sonchifolius</name>
    <dbReference type="NCBI Taxonomy" id="185202"/>
    <lineage>
        <taxon>Eukaryota</taxon>
        <taxon>Viridiplantae</taxon>
        <taxon>Streptophyta</taxon>
        <taxon>Embryophyta</taxon>
        <taxon>Tracheophyta</taxon>
        <taxon>Spermatophyta</taxon>
        <taxon>Magnoliopsida</taxon>
        <taxon>eudicotyledons</taxon>
        <taxon>Gunneridae</taxon>
        <taxon>Pentapetalae</taxon>
        <taxon>asterids</taxon>
        <taxon>campanulids</taxon>
        <taxon>Asterales</taxon>
        <taxon>Asteraceae</taxon>
        <taxon>Asteroideae</taxon>
        <taxon>Heliantheae alliance</taxon>
        <taxon>Millerieae</taxon>
        <taxon>Smallanthus</taxon>
    </lineage>
</organism>
<reference evidence="2" key="1">
    <citation type="journal article" date="2022" name="Mol. Ecol. Resour.">
        <title>The genomes of chicory, endive, great burdock and yacon provide insights into Asteraceae palaeo-polyploidization history and plant inulin production.</title>
        <authorList>
            <person name="Fan W."/>
            <person name="Wang S."/>
            <person name="Wang H."/>
            <person name="Wang A."/>
            <person name="Jiang F."/>
            <person name="Liu H."/>
            <person name="Zhao H."/>
            <person name="Xu D."/>
            <person name="Zhang Y."/>
        </authorList>
    </citation>
    <scope>NUCLEOTIDE SEQUENCE [LARGE SCALE GENOMIC DNA]</scope>
    <source>
        <strain evidence="2">cv. Yunnan</strain>
    </source>
</reference>
<sequence>MSFDVVTDKGMKTISASFPGLFLGNSTRLLSLMDDNFPELGLREIDCVEMSWAESALVYAGFPIGTPIETLLSRTLQVERERPFKSKSDYLKTPISKRGLKSIFKKMKELESQIITFSPFGGRMEEISEFAKPYPHRAGNIAMIEYDTYWNETGVVAANKYLEISRKMHEHMTPYVSKNPREAFYNYRDLDNGVNQNGKNSYEEGMVYGVRYFKEVNYNRLVMVKTMVDPHNFFRNEQGIPTLQSSYDM</sequence>
<reference evidence="1 2" key="2">
    <citation type="journal article" date="2022" name="Mol. Ecol. Resour.">
        <title>The genomes of chicory, endive, great burdock and yacon provide insights into Asteraceae paleo-polyploidization history and plant inulin production.</title>
        <authorList>
            <person name="Fan W."/>
            <person name="Wang S."/>
            <person name="Wang H."/>
            <person name="Wang A."/>
            <person name="Jiang F."/>
            <person name="Liu H."/>
            <person name="Zhao H."/>
            <person name="Xu D."/>
            <person name="Zhang Y."/>
        </authorList>
    </citation>
    <scope>NUCLEOTIDE SEQUENCE [LARGE SCALE GENOMIC DNA]</scope>
    <source>
        <strain evidence="2">cv. Yunnan</strain>
        <tissue evidence="1">Leaves</tissue>
    </source>
</reference>
<dbReference type="EMBL" id="CM042043">
    <property type="protein sequence ID" value="KAI3695829.1"/>
    <property type="molecule type" value="Genomic_DNA"/>
</dbReference>
<proteinExistence type="predicted"/>
<evidence type="ECO:0000313" key="2">
    <source>
        <dbReference type="Proteomes" id="UP001056120"/>
    </source>
</evidence>
<dbReference type="Proteomes" id="UP001056120">
    <property type="component" value="Linkage Group LG26"/>
</dbReference>
<protein>
    <submittedName>
        <fullName evidence="1">Uncharacterized protein</fullName>
    </submittedName>
</protein>
<keyword evidence="2" id="KW-1185">Reference proteome</keyword>
<name>A0ACB8ZET0_9ASTR</name>